<organism evidence="1 2">
    <name type="scientific">Nitrobacter winogradskyi</name>
    <name type="common">Nitrobacter agilis</name>
    <dbReference type="NCBI Taxonomy" id="913"/>
    <lineage>
        <taxon>Bacteria</taxon>
        <taxon>Pseudomonadati</taxon>
        <taxon>Pseudomonadota</taxon>
        <taxon>Alphaproteobacteria</taxon>
        <taxon>Hyphomicrobiales</taxon>
        <taxon>Nitrobacteraceae</taxon>
        <taxon>Nitrobacter</taxon>
    </lineage>
</organism>
<dbReference type="SUPFAM" id="SSF46955">
    <property type="entry name" value="Putative DNA-binding domain"/>
    <property type="match status" value="1"/>
</dbReference>
<reference evidence="1 2" key="1">
    <citation type="submission" date="2019-06" db="EMBL/GenBank/DDBJ databases">
        <title>Whole genome shotgun sequence of Nitrobacter winogradskyi NBRC 14297.</title>
        <authorList>
            <person name="Hosoyama A."/>
            <person name="Uohara A."/>
            <person name="Ohji S."/>
            <person name="Ichikawa N."/>
        </authorList>
    </citation>
    <scope>NUCLEOTIDE SEQUENCE [LARGE SCALE GENOMIC DNA]</scope>
    <source>
        <strain evidence="1 2">NBRC 14297</strain>
    </source>
</reference>
<protein>
    <recommendedName>
        <fullName evidence="3">Helix-turn-helix domain-containing protein</fullName>
    </recommendedName>
</protein>
<evidence type="ECO:0008006" key="3">
    <source>
        <dbReference type="Google" id="ProtNLM"/>
    </source>
</evidence>
<proteinExistence type="predicted"/>
<dbReference type="RefSeq" id="WP_141384121.1">
    <property type="nucleotide sequence ID" value="NZ_BJNF01000067.1"/>
</dbReference>
<accession>A0A4Y3WEH7</accession>
<name>A0A4Y3WEH7_NITWI</name>
<dbReference type="OrthoDB" id="9806994at2"/>
<evidence type="ECO:0000313" key="1">
    <source>
        <dbReference type="EMBL" id="GEC16500.1"/>
    </source>
</evidence>
<sequence length="66" mass="7367">MRMTLNGKIYVDQPGLAAILNNTVKCLAAWRTRGYGPRYHRIGGKIWFDLDDVVSFINNTAVDPAA</sequence>
<dbReference type="InterPro" id="IPR009061">
    <property type="entry name" value="DNA-bd_dom_put_sf"/>
</dbReference>
<gene>
    <name evidence="1" type="ORF">NWI01_23920</name>
</gene>
<comment type="caution">
    <text evidence="1">The sequence shown here is derived from an EMBL/GenBank/DDBJ whole genome shotgun (WGS) entry which is preliminary data.</text>
</comment>
<dbReference type="EMBL" id="BJNF01000067">
    <property type="protein sequence ID" value="GEC16500.1"/>
    <property type="molecule type" value="Genomic_DNA"/>
</dbReference>
<dbReference type="Proteomes" id="UP000318825">
    <property type="component" value="Unassembled WGS sequence"/>
</dbReference>
<dbReference type="AlphaFoldDB" id="A0A4Y3WEH7"/>
<evidence type="ECO:0000313" key="2">
    <source>
        <dbReference type="Proteomes" id="UP000318825"/>
    </source>
</evidence>